<evidence type="ECO:0000313" key="2">
    <source>
        <dbReference type="EMBL" id="GJS67180.1"/>
    </source>
</evidence>
<reference evidence="2" key="1">
    <citation type="journal article" date="2022" name="Int. J. Mol. Sci.">
        <title>Draft Genome of Tanacetum Coccineum: Genomic Comparison of Closely Related Tanacetum-Family Plants.</title>
        <authorList>
            <person name="Yamashiro T."/>
            <person name="Shiraishi A."/>
            <person name="Nakayama K."/>
            <person name="Satake H."/>
        </authorList>
    </citation>
    <scope>NUCLEOTIDE SEQUENCE</scope>
</reference>
<dbReference type="EMBL" id="BQNB010009699">
    <property type="protein sequence ID" value="GJS67180.1"/>
    <property type="molecule type" value="Genomic_DNA"/>
</dbReference>
<feature type="coiled-coil region" evidence="1">
    <location>
        <begin position="3"/>
        <end position="30"/>
    </location>
</feature>
<evidence type="ECO:0000256" key="1">
    <source>
        <dbReference type="SAM" id="Coils"/>
    </source>
</evidence>
<name>A0ABQ4XQU3_9ASTR</name>
<gene>
    <name evidence="2" type="ORF">Tco_0681744</name>
</gene>
<protein>
    <submittedName>
        <fullName evidence="2">Uncharacterized protein</fullName>
    </submittedName>
</protein>
<proteinExistence type="predicted"/>
<accession>A0ABQ4XQU3</accession>
<organism evidence="2 3">
    <name type="scientific">Tanacetum coccineum</name>
    <dbReference type="NCBI Taxonomy" id="301880"/>
    <lineage>
        <taxon>Eukaryota</taxon>
        <taxon>Viridiplantae</taxon>
        <taxon>Streptophyta</taxon>
        <taxon>Embryophyta</taxon>
        <taxon>Tracheophyta</taxon>
        <taxon>Spermatophyta</taxon>
        <taxon>Magnoliopsida</taxon>
        <taxon>eudicotyledons</taxon>
        <taxon>Gunneridae</taxon>
        <taxon>Pentapetalae</taxon>
        <taxon>asterids</taxon>
        <taxon>campanulids</taxon>
        <taxon>Asterales</taxon>
        <taxon>Asteraceae</taxon>
        <taxon>Asteroideae</taxon>
        <taxon>Anthemideae</taxon>
        <taxon>Anthemidinae</taxon>
        <taxon>Tanacetum</taxon>
    </lineage>
</organism>
<evidence type="ECO:0000313" key="3">
    <source>
        <dbReference type="Proteomes" id="UP001151760"/>
    </source>
</evidence>
<keyword evidence="3" id="KW-1185">Reference proteome</keyword>
<reference evidence="2" key="2">
    <citation type="submission" date="2022-01" db="EMBL/GenBank/DDBJ databases">
        <authorList>
            <person name="Yamashiro T."/>
            <person name="Shiraishi A."/>
            <person name="Satake H."/>
            <person name="Nakayama K."/>
        </authorList>
    </citation>
    <scope>NUCLEOTIDE SEQUENCE</scope>
</reference>
<comment type="caution">
    <text evidence="2">The sequence shown here is derived from an EMBL/GenBank/DDBJ whole genome shotgun (WGS) entry which is preliminary data.</text>
</comment>
<dbReference type="Proteomes" id="UP001151760">
    <property type="component" value="Unassembled WGS sequence"/>
</dbReference>
<sequence length="183" mass="19872">MEVTSLDNKLEKVQRDCDALGKENRELCSQRDVASEEETKLQSQLADARVAYVGLMEELARTDTKLSEQGYNDAADELRTEVTQFIGSGVEGLVQRLLLSDEFHAALAYADFNKALVSFTTTPFPFLGMVVAAAGGALFEVTQILSDKLARSTTSVAIAPPFVNEASDKVPFDHAFDDSASSI</sequence>
<keyword evidence="1" id="KW-0175">Coiled coil</keyword>